<dbReference type="NCBIfam" id="TIGR01379">
    <property type="entry name" value="thiL"/>
    <property type="match status" value="1"/>
</dbReference>
<dbReference type="PANTHER" id="PTHR30270:SF0">
    <property type="entry name" value="THIAMINE-MONOPHOSPHATE KINASE"/>
    <property type="match status" value="1"/>
</dbReference>
<dbReference type="Pfam" id="PF00586">
    <property type="entry name" value="AIRS"/>
    <property type="match status" value="1"/>
</dbReference>
<gene>
    <name evidence="1 4" type="primary">thiL</name>
    <name evidence="4" type="ORF">CCHOA_05020</name>
</gene>
<keyword evidence="1" id="KW-0784">Thiamine biosynthesis</keyword>
<dbReference type="SUPFAM" id="SSF55326">
    <property type="entry name" value="PurM N-terminal domain-like"/>
    <property type="match status" value="1"/>
</dbReference>
<keyword evidence="1 4" id="KW-0418">Kinase</keyword>
<feature type="binding site" evidence="1">
    <location>
        <position position="142"/>
    </location>
    <ligand>
        <name>Mg(2+)</name>
        <dbReference type="ChEBI" id="CHEBI:18420"/>
        <label>1</label>
    </ligand>
</feature>
<dbReference type="GO" id="GO:0009228">
    <property type="term" value="P:thiamine biosynthetic process"/>
    <property type="evidence" value="ECO:0007669"/>
    <property type="project" value="UniProtKB-KW"/>
</dbReference>
<sequence length="345" mass="35884">MNPATPHHAGIPPIPDYPATPTVGDFAEHELIATITDIAPSARNGDDAAVIDLPNPAARSVITTDTLVCGRHFRHDFSTAYEVGHKAVVQNVADIVAMGATPQALLLALALPRTLPIAWITDFASGIAAMLDHYAIELVGGDITISDTLVIGVTATGTITGPKPPLTVTGARAGQHLLASGAIGHSAAGLDLLSHFGRNHIPPALAPLVTHHCAPRPAPGRGAVARATGASAMTDNSDGLIRDLTVIATRSGITIELYPDALQPDPLLQHAATLLGKDPQTWTLHGGEDHTLLAVSPTEQTHGFRVIGKTLPKGQHPILLNGKPPASTGGWDSIRSTSHTQTPHR</sequence>
<dbReference type="KEGG" id="ccho:CCHOA_05020"/>
<feature type="compositionally biased region" description="Polar residues" evidence="2">
    <location>
        <begin position="334"/>
        <end position="345"/>
    </location>
</feature>
<keyword evidence="1" id="KW-0547">Nucleotide-binding</keyword>
<dbReference type="Gene3D" id="3.90.650.10">
    <property type="entry name" value="PurM-like C-terminal domain"/>
    <property type="match status" value="1"/>
</dbReference>
<feature type="binding site" evidence="1">
    <location>
        <position position="235"/>
    </location>
    <ligand>
        <name>Mg(2+)</name>
        <dbReference type="ChEBI" id="CHEBI:18420"/>
        <label>3</label>
    </ligand>
</feature>
<feature type="binding site" evidence="1">
    <location>
        <position position="64"/>
    </location>
    <ligand>
        <name>Mg(2+)</name>
        <dbReference type="ChEBI" id="CHEBI:18420"/>
        <label>1</label>
    </ligand>
</feature>
<dbReference type="PIRSF" id="PIRSF005303">
    <property type="entry name" value="Thiam_monoph_kin"/>
    <property type="match status" value="1"/>
</dbReference>
<evidence type="ECO:0000313" key="5">
    <source>
        <dbReference type="Proteomes" id="UP000269019"/>
    </source>
</evidence>
<name>A0A3G6JAB7_9CORY</name>
<feature type="binding site" evidence="1">
    <location>
        <position position="63"/>
    </location>
    <ligand>
        <name>Mg(2+)</name>
        <dbReference type="ChEBI" id="CHEBI:18420"/>
        <label>4</label>
    </ligand>
</feature>
<dbReference type="Gene3D" id="3.30.1330.10">
    <property type="entry name" value="PurM-like, N-terminal domain"/>
    <property type="match status" value="1"/>
</dbReference>
<keyword evidence="1" id="KW-0479">Metal-binding</keyword>
<dbReference type="OrthoDB" id="9802811at2"/>
<keyword evidence="1" id="KW-0067">ATP-binding</keyword>
<feature type="binding site" evidence="1">
    <location>
        <position position="94"/>
    </location>
    <ligand>
        <name>Mg(2+)</name>
        <dbReference type="ChEBI" id="CHEBI:18420"/>
        <label>3</label>
    </ligand>
</feature>
<evidence type="ECO:0000256" key="1">
    <source>
        <dbReference type="HAMAP-Rule" id="MF_02128"/>
    </source>
</evidence>
<keyword evidence="1 4" id="KW-0808">Transferase</keyword>
<keyword evidence="5" id="KW-1185">Reference proteome</keyword>
<dbReference type="UniPathway" id="UPA00060">
    <property type="reaction ID" value="UER00142"/>
</dbReference>
<dbReference type="InterPro" id="IPR036921">
    <property type="entry name" value="PurM-like_N_sf"/>
</dbReference>
<dbReference type="InterPro" id="IPR016188">
    <property type="entry name" value="PurM-like_N"/>
</dbReference>
<feature type="domain" description="PurM-like N-terminal" evidence="3">
    <location>
        <begin position="45"/>
        <end position="159"/>
    </location>
</feature>
<feature type="binding site" evidence="1">
    <location>
        <position position="237"/>
    </location>
    <ligand>
        <name>ATP</name>
        <dbReference type="ChEBI" id="CHEBI:30616"/>
    </ligand>
</feature>
<evidence type="ECO:0000259" key="3">
    <source>
        <dbReference type="Pfam" id="PF00586"/>
    </source>
</evidence>
<feature type="binding site" evidence="1">
    <location>
        <position position="65"/>
    </location>
    <ligand>
        <name>Mg(2+)</name>
        <dbReference type="ChEBI" id="CHEBI:18420"/>
        <label>1</label>
    </ligand>
</feature>
<feature type="binding site" evidence="1">
    <location>
        <position position="47"/>
    </location>
    <ligand>
        <name>Mg(2+)</name>
        <dbReference type="ChEBI" id="CHEBI:18420"/>
        <label>3</label>
    </ligand>
</feature>
<dbReference type="GO" id="GO:0000287">
    <property type="term" value="F:magnesium ion binding"/>
    <property type="evidence" value="ECO:0007669"/>
    <property type="project" value="UniProtKB-UniRule"/>
</dbReference>
<accession>A0A3G6JAB7</accession>
<comment type="catalytic activity">
    <reaction evidence="1">
        <text>thiamine phosphate + ATP = thiamine diphosphate + ADP</text>
        <dbReference type="Rhea" id="RHEA:15913"/>
        <dbReference type="ChEBI" id="CHEBI:30616"/>
        <dbReference type="ChEBI" id="CHEBI:37575"/>
        <dbReference type="ChEBI" id="CHEBI:58937"/>
        <dbReference type="ChEBI" id="CHEBI:456216"/>
        <dbReference type="EC" id="2.7.4.16"/>
    </reaction>
</comment>
<dbReference type="GO" id="GO:0009030">
    <property type="term" value="F:thiamine-phosphate kinase activity"/>
    <property type="evidence" value="ECO:0007669"/>
    <property type="project" value="UniProtKB-UniRule"/>
</dbReference>
<dbReference type="Proteomes" id="UP000269019">
    <property type="component" value="Chromosome"/>
</dbReference>
<feature type="binding site" evidence="1">
    <location>
        <position position="288"/>
    </location>
    <ligand>
        <name>substrate</name>
    </ligand>
</feature>
<protein>
    <recommendedName>
        <fullName evidence="1">Thiamine-monophosphate kinase</fullName>
        <shortName evidence="1">TMP kinase</shortName>
        <shortName evidence="1">Thiamine-phosphate kinase</shortName>
        <ecNumber evidence="1">2.7.4.16</ecNumber>
    </recommendedName>
</protein>
<comment type="caution">
    <text evidence="1">Lacks conserved residue(s) required for the propagation of feature annotation.</text>
</comment>
<dbReference type="InterPro" id="IPR036676">
    <property type="entry name" value="PurM-like_C_sf"/>
</dbReference>
<dbReference type="GO" id="GO:0005524">
    <property type="term" value="F:ATP binding"/>
    <property type="evidence" value="ECO:0007669"/>
    <property type="project" value="UniProtKB-UniRule"/>
</dbReference>
<proteinExistence type="inferred from homology"/>
<dbReference type="EMBL" id="CP033896">
    <property type="protein sequence ID" value="AZA13410.1"/>
    <property type="molecule type" value="Genomic_DNA"/>
</dbReference>
<reference evidence="4 5" key="1">
    <citation type="submission" date="2018-11" db="EMBL/GenBank/DDBJ databases">
        <authorList>
            <person name="Kleinhagauer T."/>
            <person name="Glaeser S.P."/>
            <person name="Spergser J."/>
            <person name="Ruckert C."/>
            <person name="Kaempfer P."/>
            <person name="Busse H.-J."/>
        </authorList>
    </citation>
    <scope>NUCLEOTIDE SEQUENCE [LARGE SCALE GENOMIC DNA]</scope>
    <source>
        <strain evidence="4 5">200CH</strain>
    </source>
</reference>
<dbReference type="NCBIfam" id="NF004351">
    <property type="entry name" value="PRK05731.1-4"/>
    <property type="match status" value="1"/>
</dbReference>
<feature type="binding site" evidence="1">
    <location>
        <position position="238"/>
    </location>
    <ligand>
        <name>Mg(2+)</name>
        <dbReference type="ChEBI" id="CHEBI:18420"/>
        <label>5</label>
    </ligand>
</feature>
<comment type="function">
    <text evidence="1">Catalyzes the ATP-dependent phosphorylation of thiamine-monophosphate (TMP) to form thiamine-pyrophosphate (TPP), the active form of vitamin B1.</text>
</comment>
<dbReference type="AlphaFoldDB" id="A0A3G6JAB7"/>
<comment type="similarity">
    <text evidence="1">Belongs to the thiamine-monophosphate kinase family.</text>
</comment>
<feature type="binding site" evidence="1">
    <location>
        <position position="331"/>
    </location>
    <ligand>
        <name>substrate</name>
    </ligand>
</feature>
<dbReference type="SUPFAM" id="SSF56042">
    <property type="entry name" value="PurM C-terminal domain-like"/>
    <property type="match status" value="1"/>
</dbReference>
<keyword evidence="1" id="KW-0460">Magnesium</keyword>
<feature type="binding site" evidence="1">
    <location>
        <position position="47"/>
    </location>
    <ligand>
        <name>Mg(2+)</name>
        <dbReference type="ChEBI" id="CHEBI:18420"/>
        <label>4</label>
    </ligand>
</feature>
<evidence type="ECO:0000313" key="4">
    <source>
        <dbReference type="EMBL" id="AZA13410.1"/>
    </source>
</evidence>
<organism evidence="4 5">
    <name type="scientific">Corynebacterium choanae</name>
    <dbReference type="NCBI Taxonomy" id="1862358"/>
    <lineage>
        <taxon>Bacteria</taxon>
        <taxon>Bacillati</taxon>
        <taxon>Actinomycetota</taxon>
        <taxon>Actinomycetes</taxon>
        <taxon>Mycobacteriales</taxon>
        <taxon>Corynebacteriaceae</taxon>
        <taxon>Corynebacterium</taxon>
    </lineage>
</organism>
<feature type="binding site" evidence="1">
    <location>
        <position position="72"/>
    </location>
    <ligand>
        <name>substrate</name>
    </ligand>
</feature>
<comment type="miscellaneous">
    <text evidence="1">Reaction mechanism of ThiL seems to utilize a direct, inline transfer of the gamma-phosphate of ATP to TMP rather than a phosphorylated enzyme intermediate.</text>
</comment>
<dbReference type="EC" id="2.7.4.16" evidence="1"/>
<feature type="binding site" evidence="1">
    <location>
        <position position="94"/>
    </location>
    <ligand>
        <name>Mg(2+)</name>
        <dbReference type="ChEBI" id="CHEBI:18420"/>
        <label>2</label>
    </ligand>
</feature>
<feature type="binding site" evidence="1">
    <location>
        <begin position="141"/>
        <end position="142"/>
    </location>
    <ligand>
        <name>ATP</name>
        <dbReference type="ChEBI" id="CHEBI:30616"/>
    </ligand>
</feature>
<feature type="binding site" evidence="1">
    <location>
        <position position="65"/>
    </location>
    <ligand>
        <name>Mg(2+)</name>
        <dbReference type="ChEBI" id="CHEBI:18420"/>
        <label>2</label>
    </ligand>
</feature>
<comment type="pathway">
    <text evidence="1">Cofactor biosynthesis; thiamine diphosphate biosynthesis; thiamine diphosphate from thiamine phosphate: step 1/1.</text>
</comment>
<feature type="binding site" evidence="1">
    <location>
        <position position="94"/>
    </location>
    <ligand>
        <name>Mg(2+)</name>
        <dbReference type="ChEBI" id="CHEBI:18420"/>
        <label>4</label>
    </ligand>
</feature>
<dbReference type="CDD" id="cd02194">
    <property type="entry name" value="ThiL"/>
    <property type="match status" value="1"/>
</dbReference>
<evidence type="ECO:0000256" key="2">
    <source>
        <dbReference type="SAM" id="MobiDB-lite"/>
    </source>
</evidence>
<dbReference type="HAMAP" id="MF_02128">
    <property type="entry name" value="TMP_kinase"/>
    <property type="match status" value="1"/>
</dbReference>
<feature type="region of interest" description="Disordered" evidence="2">
    <location>
        <begin position="315"/>
        <end position="345"/>
    </location>
</feature>
<dbReference type="RefSeq" id="WP_123927464.1">
    <property type="nucleotide sequence ID" value="NZ_CP033896.1"/>
</dbReference>
<dbReference type="PANTHER" id="PTHR30270">
    <property type="entry name" value="THIAMINE-MONOPHOSPHATE KINASE"/>
    <property type="match status" value="1"/>
</dbReference>
<dbReference type="GO" id="GO:0009229">
    <property type="term" value="P:thiamine diphosphate biosynthetic process"/>
    <property type="evidence" value="ECO:0007669"/>
    <property type="project" value="UniProtKB-UniRule"/>
</dbReference>
<dbReference type="InterPro" id="IPR006283">
    <property type="entry name" value="ThiL-like"/>
</dbReference>